<evidence type="ECO:0000313" key="3">
    <source>
        <dbReference type="Proteomes" id="UP000005801"/>
    </source>
</evidence>
<evidence type="ECO:0008006" key="4">
    <source>
        <dbReference type="Google" id="ProtNLM"/>
    </source>
</evidence>
<dbReference type="Proteomes" id="UP000005801">
    <property type="component" value="Unassembled WGS sequence"/>
</dbReference>
<sequence>MRGSRVVVSALLLGSLACDSGAEDAKQAEAKPEPVKPEAVEPDAAKGPPPGELPAYVEPSQDTIEPWLTRPGTAAAVLAHVEFMDQDSCTLPETVTKEQYVEDMLRAMTKTIDQVWVEFEIGEGETLYQYGKYGQNIAEVEGRYAEANPDWKGRAMCFDSEPFGEALTAAWDDTHGKPPWAEGE</sequence>
<proteinExistence type="predicted"/>
<protein>
    <recommendedName>
        <fullName evidence="4">Lipoprotein</fullName>
    </recommendedName>
</protein>
<organism evidence="2 3">
    <name type="scientific">Plesiocystis pacifica SIR-1</name>
    <dbReference type="NCBI Taxonomy" id="391625"/>
    <lineage>
        <taxon>Bacteria</taxon>
        <taxon>Pseudomonadati</taxon>
        <taxon>Myxococcota</taxon>
        <taxon>Polyangia</taxon>
        <taxon>Nannocystales</taxon>
        <taxon>Nannocystaceae</taxon>
        <taxon>Plesiocystis</taxon>
    </lineage>
</organism>
<evidence type="ECO:0000313" key="2">
    <source>
        <dbReference type="EMBL" id="EDM78589.1"/>
    </source>
</evidence>
<keyword evidence="3" id="KW-1185">Reference proteome</keyword>
<accession>A6G6G0</accession>
<evidence type="ECO:0000256" key="1">
    <source>
        <dbReference type="SAM" id="MobiDB-lite"/>
    </source>
</evidence>
<dbReference type="PROSITE" id="PS51257">
    <property type="entry name" value="PROKAR_LIPOPROTEIN"/>
    <property type="match status" value="1"/>
</dbReference>
<dbReference type="AlphaFoldDB" id="A6G6G0"/>
<dbReference type="EMBL" id="ABCS01000029">
    <property type="protein sequence ID" value="EDM78589.1"/>
    <property type="molecule type" value="Genomic_DNA"/>
</dbReference>
<gene>
    <name evidence="2" type="ORF">PPSIR1_15165</name>
</gene>
<name>A6G6G0_9BACT</name>
<reference evidence="2 3" key="1">
    <citation type="submission" date="2007-06" db="EMBL/GenBank/DDBJ databases">
        <authorList>
            <person name="Shimkets L."/>
            <person name="Ferriera S."/>
            <person name="Johnson J."/>
            <person name="Kravitz S."/>
            <person name="Beeson K."/>
            <person name="Sutton G."/>
            <person name="Rogers Y.-H."/>
            <person name="Friedman R."/>
            <person name="Frazier M."/>
            <person name="Venter J.C."/>
        </authorList>
    </citation>
    <scope>NUCLEOTIDE SEQUENCE [LARGE SCALE GENOMIC DNA]</scope>
    <source>
        <strain evidence="2 3">SIR-1</strain>
    </source>
</reference>
<feature type="region of interest" description="Disordered" evidence="1">
    <location>
        <begin position="20"/>
        <end position="53"/>
    </location>
</feature>
<feature type="compositionally biased region" description="Basic and acidic residues" evidence="1">
    <location>
        <begin position="23"/>
        <end position="39"/>
    </location>
</feature>
<comment type="caution">
    <text evidence="2">The sequence shown here is derived from an EMBL/GenBank/DDBJ whole genome shotgun (WGS) entry which is preliminary data.</text>
</comment>
<dbReference type="RefSeq" id="WP_006972309.1">
    <property type="nucleotide sequence ID" value="NZ_ABCS01000029.1"/>
</dbReference>